<feature type="domain" description="GST C-terminal" evidence="2">
    <location>
        <begin position="84"/>
        <end position="194"/>
    </location>
</feature>
<dbReference type="CDD" id="cd03057">
    <property type="entry name" value="GST_N_Beta"/>
    <property type="match status" value="1"/>
</dbReference>
<dbReference type="SFLD" id="SFLDS00019">
    <property type="entry name" value="Glutathione_Transferase_(cytos"/>
    <property type="match status" value="1"/>
</dbReference>
<dbReference type="Gene3D" id="3.40.30.10">
    <property type="entry name" value="Glutaredoxin"/>
    <property type="match status" value="1"/>
</dbReference>
<dbReference type="PROSITE" id="PS50404">
    <property type="entry name" value="GST_NTER"/>
    <property type="match status" value="1"/>
</dbReference>
<dbReference type="InterPro" id="IPR036249">
    <property type="entry name" value="Thioredoxin-like_sf"/>
</dbReference>
<accession>A0AB73IIL6</accession>
<dbReference type="SUPFAM" id="SSF52833">
    <property type="entry name" value="Thioredoxin-like"/>
    <property type="match status" value="1"/>
</dbReference>
<dbReference type="CDD" id="cd03188">
    <property type="entry name" value="GST_C_Beta"/>
    <property type="match status" value="1"/>
</dbReference>
<proteinExistence type="predicted"/>
<dbReference type="InterPro" id="IPR004046">
    <property type="entry name" value="GST_C"/>
</dbReference>
<evidence type="ECO:0000313" key="4">
    <source>
        <dbReference type="Proteomes" id="UP001229486"/>
    </source>
</evidence>
<dbReference type="Proteomes" id="UP001229486">
    <property type="component" value="Unassembled WGS sequence"/>
</dbReference>
<dbReference type="PANTHER" id="PTHR44051:SF8">
    <property type="entry name" value="GLUTATHIONE S-TRANSFERASE GSTA"/>
    <property type="match status" value="1"/>
</dbReference>
<feature type="domain" description="GST N-terminal" evidence="1">
    <location>
        <begin position="1"/>
        <end position="81"/>
    </location>
</feature>
<dbReference type="SFLD" id="SFLDG00358">
    <property type="entry name" value="Main_(cytGST)"/>
    <property type="match status" value="1"/>
</dbReference>
<dbReference type="RefSeq" id="WP_392394558.1">
    <property type="nucleotide sequence ID" value="NZ_JAURTK010000005.1"/>
</dbReference>
<keyword evidence="3" id="KW-0808">Transferase</keyword>
<dbReference type="PANTHER" id="PTHR44051">
    <property type="entry name" value="GLUTATHIONE S-TRANSFERASE-RELATED"/>
    <property type="match status" value="1"/>
</dbReference>
<dbReference type="SFLD" id="SFLDG01150">
    <property type="entry name" value="Main.1:_Beta-like"/>
    <property type="match status" value="1"/>
</dbReference>
<dbReference type="GO" id="GO:0004364">
    <property type="term" value="F:glutathione transferase activity"/>
    <property type="evidence" value="ECO:0007669"/>
    <property type="project" value="UniProtKB-EC"/>
</dbReference>
<evidence type="ECO:0000259" key="1">
    <source>
        <dbReference type="PROSITE" id="PS50404"/>
    </source>
</evidence>
<dbReference type="InterPro" id="IPR036282">
    <property type="entry name" value="Glutathione-S-Trfase_C_sf"/>
</dbReference>
<dbReference type="InterPro" id="IPR004045">
    <property type="entry name" value="Glutathione_S-Trfase_N"/>
</dbReference>
<name>A0AB73IIL6_9BURK</name>
<dbReference type="Pfam" id="PF00043">
    <property type="entry name" value="GST_C"/>
    <property type="match status" value="1"/>
</dbReference>
<evidence type="ECO:0000313" key="3">
    <source>
        <dbReference type="EMBL" id="MDP9648974.1"/>
    </source>
</evidence>
<dbReference type="Gene3D" id="1.20.1050.10">
    <property type="match status" value="1"/>
</dbReference>
<dbReference type="EC" id="2.5.1.18" evidence="3"/>
<sequence length="194" mass="21737">MKLYYSPGACSLADHIAMHEAGMDFDRVRVDLKTKTTETGQNFNEINPKSYVPTLEFDDGQRLTENVAILSWVAQRKPSLSPSGELGATRLVEMLAFISTELHKQFGRVFKPASNEEASAAREKLGQRFQLVSTMLKGDYLFGAEASVADAYLFTMLLWAKEANIEVPQKLAHFAQRMRTRPAVQLALKHEGIE</sequence>
<dbReference type="InterPro" id="IPR040079">
    <property type="entry name" value="Glutathione_S-Trfase"/>
</dbReference>
<dbReference type="AlphaFoldDB" id="A0AB73IIL6"/>
<protein>
    <submittedName>
        <fullName evidence="3">Glutathione S-transferase</fullName>
        <ecNumber evidence="3">2.5.1.18</ecNumber>
    </submittedName>
</protein>
<evidence type="ECO:0000259" key="2">
    <source>
        <dbReference type="PROSITE" id="PS50405"/>
    </source>
</evidence>
<dbReference type="SUPFAM" id="SSF47616">
    <property type="entry name" value="GST C-terminal domain-like"/>
    <property type="match status" value="1"/>
</dbReference>
<reference evidence="3" key="1">
    <citation type="submission" date="2023-07" db="EMBL/GenBank/DDBJ databases">
        <title>Sorghum-associated microbial communities from plants grown in Nebraska, USA.</title>
        <authorList>
            <person name="Schachtman D."/>
        </authorList>
    </citation>
    <scope>NUCLEOTIDE SEQUENCE</scope>
    <source>
        <strain evidence="3">DS1061</strain>
    </source>
</reference>
<dbReference type="Pfam" id="PF13409">
    <property type="entry name" value="GST_N_2"/>
    <property type="match status" value="1"/>
</dbReference>
<dbReference type="EMBL" id="JAURTK010000005">
    <property type="protein sequence ID" value="MDP9648974.1"/>
    <property type="molecule type" value="Genomic_DNA"/>
</dbReference>
<comment type="caution">
    <text evidence="3">The sequence shown here is derived from an EMBL/GenBank/DDBJ whole genome shotgun (WGS) entry which is preliminary data.</text>
</comment>
<dbReference type="InterPro" id="IPR010987">
    <property type="entry name" value="Glutathione-S-Trfase_C-like"/>
</dbReference>
<gene>
    <name evidence="3" type="ORF">J2793_004440</name>
</gene>
<organism evidence="3 4">
    <name type="scientific">Paraburkholderia caledonica</name>
    <dbReference type="NCBI Taxonomy" id="134536"/>
    <lineage>
        <taxon>Bacteria</taxon>
        <taxon>Pseudomonadati</taxon>
        <taxon>Pseudomonadota</taxon>
        <taxon>Betaproteobacteria</taxon>
        <taxon>Burkholderiales</taxon>
        <taxon>Burkholderiaceae</taxon>
        <taxon>Paraburkholderia</taxon>
    </lineage>
</organism>
<dbReference type="PROSITE" id="PS50405">
    <property type="entry name" value="GST_CTER"/>
    <property type="match status" value="1"/>
</dbReference>